<reference evidence="2" key="1">
    <citation type="submission" date="2020-07" db="EMBL/GenBank/DDBJ databases">
        <title>Multicomponent nature underlies the extraordinary mechanical properties of spider dragline silk.</title>
        <authorList>
            <person name="Kono N."/>
            <person name="Nakamura H."/>
            <person name="Mori M."/>
            <person name="Yoshida Y."/>
            <person name="Ohtoshi R."/>
            <person name="Malay A.D."/>
            <person name="Moran D.A.P."/>
            <person name="Tomita M."/>
            <person name="Numata K."/>
            <person name="Arakawa K."/>
        </authorList>
    </citation>
    <scope>NUCLEOTIDE SEQUENCE</scope>
</reference>
<keyword evidence="3" id="KW-1185">Reference proteome</keyword>
<dbReference type="EMBL" id="BMAO01000843">
    <property type="protein sequence ID" value="GFQ69567.1"/>
    <property type="molecule type" value="Genomic_DNA"/>
</dbReference>
<protein>
    <submittedName>
        <fullName evidence="2">Uncharacterized protein</fullName>
    </submittedName>
</protein>
<feature type="region of interest" description="Disordered" evidence="1">
    <location>
        <begin position="318"/>
        <end position="363"/>
    </location>
</feature>
<comment type="caution">
    <text evidence="2">The sequence shown here is derived from an EMBL/GenBank/DDBJ whole genome shotgun (WGS) entry which is preliminary data.</text>
</comment>
<gene>
    <name evidence="2" type="primary">AVEN_212184_1</name>
    <name evidence="2" type="ORF">TNCT_629561</name>
</gene>
<dbReference type="Proteomes" id="UP000887116">
    <property type="component" value="Unassembled WGS sequence"/>
</dbReference>
<sequence>MHMPLLASPARDTILSVVCGGRVACVAGDGFEVRSAENILEVEGLGSGWLVGGDSFISRNPPWLRPWTVPGSTLWGFPHRLALKNPPAVTLGTLEKCGNSGSGTGRIRVAKNNGYNERIFRFGYGKRFASAPRKISLSWADRVESSTLSPESIHSSKSSPKEEQQISNNRYFIMSKTDTFSNVSPFLVEKGITSSVGEVKTLRKMRSGDLFIEVSSSKQALAFASLKRLPHFDVNVKPHASLNFSRGVISAADLYNVSTEEILENMADQKVCGVKRITIRLNEARRVVSSRTPVSGVSYAAVAKKTTKEVAIQTEPPELSISDSPTQTNIITSDPADTVKPVSPKKKSKKQKNSDKGIWGIIK</sequence>
<name>A0A8X6F459_TRICU</name>
<evidence type="ECO:0000256" key="1">
    <source>
        <dbReference type="SAM" id="MobiDB-lite"/>
    </source>
</evidence>
<organism evidence="2 3">
    <name type="scientific">Trichonephila clavata</name>
    <name type="common">Joro spider</name>
    <name type="synonym">Nephila clavata</name>
    <dbReference type="NCBI Taxonomy" id="2740835"/>
    <lineage>
        <taxon>Eukaryota</taxon>
        <taxon>Metazoa</taxon>
        <taxon>Ecdysozoa</taxon>
        <taxon>Arthropoda</taxon>
        <taxon>Chelicerata</taxon>
        <taxon>Arachnida</taxon>
        <taxon>Araneae</taxon>
        <taxon>Araneomorphae</taxon>
        <taxon>Entelegynae</taxon>
        <taxon>Araneoidea</taxon>
        <taxon>Nephilidae</taxon>
        <taxon>Trichonephila</taxon>
    </lineage>
</organism>
<evidence type="ECO:0000313" key="2">
    <source>
        <dbReference type="EMBL" id="GFQ69567.1"/>
    </source>
</evidence>
<proteinExistence type="predicted"/>
<feature type="compositionally biased region" description="Polar residues" evidence="1">
    <location>
        <begin position="321"/>
        <end position="332"/>
    </location>
</feature>
<dbReference type="OrthoDB" id="6485787at2759"/>
<dbReference type="AlphaFoldDB" id="A0A8X6F459"/>
<evidence type="ECO:0000313" key="3">
    <source>
        <dbReference type="Proteomes" id="UP000887116"/>
    </source>
</evidence>
<accession>A0A8X6F459</accession>